<keyword evidence="8" id="KW-0863">Zinc-finger</keyword>
<dbReference type="SUPFAM" id="SSF57716">
    <property type="entry name" value="Glucocorticoid receptor-like (DNA-binding domain)"/>
    <property type="match status" value="1"/>
</dbReference>
<reference evidence="21" key="1">
    <citation type="submission" date="2023-08" db="EMBL/GenBank/DDBJ databases">
        <title>Chromosome-level Genome Assembly of mud carp (Cirrhinus molitorella).</title>
        <authorList>
            <person name="Liu H."/>
        </authorList>
    </citation>
    <scope>NUCLEOTIDE SEQUENCE</scope>
    <source>
        <strain evidence="21">Prfri</strain>
        <tissue evidence="21">Muscle</tissue>
    </source>
</reference>
<evidence type="ECO:0000256" key="12">
    <source>
        <dbReference type="ARBA" id="ARBA00023125"/>
    </source>
</evidence>
<dbReference type="GO" id="GO:0005634">
    <property type="term" value="C:nucleus"/>
    <property type="evidence" value="ECO:0007669"/>
    <property type="project" value="UniProtKB-SubCell"/>
</dbReference>
<dbReference type="AlphaFoldDB" id="A0AA88Q4B7"/>
<dbReference type="GO" id="GO:0008270">
    <property type="term" value="F:zinc ion binding"/>
    <property type="evidence" value="ECO:0007669"/>
    <property type="project" value="UniProtKB-KW"/>
</dbReference>
<dbReference type="PROSITE" id="PS51843">
    <property type="entry name" value="NR_LBD"/>
    <property type="match status" value="1"/>
</dbReference>
<protein>
    <recommendedName>
        <fullName evidence="4">Androgen receptor</fullName>
    </recommendedName>
    <alternativeName>
        <fullName evidence="17">Dihydrotestosterone receptor</fullName>
    </alternativeName>
    <alternativeName>
        <fullName evidence="16">Nuclear receptor subfamily 3 group C member 4</fullName>
    </alternativeName>
</protein>
<dbReference type="Gene3D" id="3.30.50.10">
    <property type="entry name" value="Erythroid Transcription Factor GATA-1, subunit A"/>
    <property type="match status" value="1"/>
</dbReference>
<evidence type="ECO:0000259" key="19">
    <source>
        <dbReference type="PROSITE" id="PS51030"/>
    </source>
</evidence>
<comment type="similarity">
    <text evidence="3">Belongs to the nuclear hormone receptor family. NR3 subfamily.</text>
</comment>
<comment type="subcellular location">
    <subcellularLocation>
        <location evidence="2">Cytoplasm</location>
    </subcellularLocation>
    <subcellularLocation>
        <location evidence="1">Nucleus</location>
    </subcellularLocation>
</comment>
<evidence type="ECO:0000256" key="13">
    <source>
        <dbReference type="ARBA" id="ARBA00023163"/>
    </source>
</evidence>
<feature type="domain" description="Nuclear receptor" evidence="19">
    <location>
        <begin position="504"/>
        <end position="579"/>
    </location>
</feature>
<evidence type="ECO:0000313" key="22">
    <source>
        <dbReference type="Proteomes" id="UP001187343"/>
    </source>
</evidence>
<dbReference type="InterPro" id="IPR035500">
    <property type="entry name" value="NHR-like_dom_sf"/>
</dbReference>
<accession>A0AA88Q4B7</accession>
<keyword evidence="12" id="KW-0238">DNA-binding</keyword>
<evidence type="ECO:0000256" key="14">
    <source>
        <dbReference type="ARBA" id="ARBA00023170"/>
    </source>
</evidence>
<keyword evidence="22" id="KW-1185">Reference proteome</keyword>
<dbReference type="GO" id="GO:1990239">
    <property type="term" value="F:steroid hormone binding"/>
    <property type="evidence" value="ECO:0007669"/>
    <property type="project" value="UniProtKB-ARBA"/>
</dbReference>
<evidence type="ECO:0000256" key="9">
    <source>
        <dbReference type="ARBA" id="ARBA00022833"/>
    </source>
</evidence>
<evidence type="ECO:0000256" key="16">
    <source>
        <dbReference type="ARBA" id="ARBA00031165"/>
    </source>
</evidence>
<evidence type="ECO:0000256" key="15">
    <source>
        <dbReference type="ARBA" id="ARBA00023242"/>
    </source>
</evidence>
<evidence type="ECO:0000256" key="18">
    <source>
        <dbReference type="SAM" id="MobiDB-lite"/>
    </source>
</evidence>
<dbReference type="GO" id="GO:0001046">
    <property type="term" value="F:core promoter sequence-specific DNA binding"/>
    <property type="evidence" value="ECO:0007669"/>
    <property type="project" value="UniProtKB-ARBA"/>
</dbReference>
<dbReference type="SUPFAM" id="SSF48508">
    <property type="entry name" value="Nuclear receptor ligand-binding domain"/>
    <property type="match status" value="1"/>
</dbReference>
<evidence type="ECO:0000313" key="21">
    <source>
        <dbReference type="EMBL" id="KAK2911959.1"/>
    </source>
</evidence>
<dbReference type="InterPro" id="IPR000536">
    <property type="entry name" value="Nucl_hrmn_rcpt_lig-bd"/>
</dbReference>
<dbReference type="PANTHER" id="PTHR48092">
    <property type="entry name" value="KNIRPS-RELATED PROTEIN-RELATED"/>
    <property type="match status" value="1"/>
</dbReference>
<dbReference type="GO" id="GO:0051414">
    <property type="term" value="P:response to cortisol"/>
    <property type="evidence" value="ECO:0007669"/>
    <property type="project" value="UniProtKB-ARBA"/>
</dbReference>
<dbReference type="Gene3D" id="1.10.565.10">
    <property type="entry name" value="Retinoid X Receptor"/>
    <property type="match status" value="1"/>
</dbReference>
<name>A0AA88Q4B7_9TELE</name>
<dbReference type="PRINTS" id="PR00398">
    <property type="entry name" value="STRDHORMONER"/>
</dbReference>
<comment type="caution">
    <text evidence="21">The sequence shown here is derived from an EMBL/GenBank/DDBJ whole genome shotgun (WGS) entry which is preliminary data.</text>
</comment>
<feature type="compositionally biased region" description="Polar residues" evidence="18">
    <location>
        <begin position="115"/>
        <end position="124"/>
    </location>
</feature>
<dbReference type="Pfam" id="PF00105">
    <property type="entry name" value="zf-C4"/>
    <property type="match status" value="1"/>
</dbReference>
<dbReference type="PROSITE" id="PS51030">
    <property type="entry name" value="NUCLEAR_REC_DBD_2"/>
    <property type="match status" value="1"/>
</dbReference>
<feature type="region of interest" description="Disordered" evidence="18">
    <location>
        <begin position="114"/>
        <end position="135"/>
    </location>
</feature>
<dbReference type="GO" id="GO:1990794">
    <property type="term" value="C:basolateral part of cell"/>
    <property type="evidence" value="ECO:0007669"/>
    <property type="project" value="UniProtKB-ARBA"/>
</dbReference>
<keyword evidence="10" id="KW-0805">Transcription regulation</keyword>
<feature type="region of interest" description="Disordered" evidence="18">
    <location>
        <begin position="160"/>
        <end position="180"/>
    </location>
</feature>
<evidence type="ECO:0000256" key="3">
    <source>
        <dbReference type="ARBA" id="ARBA00005413"/>
    </source>
</evidence>
<evidence type="ECO:0000256" key="7">
    <source>
        <dbReference type="ARBA" id="ARBA00022723"/>
    </source>
</evidence>
<feature type="domain" description="NR LBD" evidence="20">
    <location>
        <begin position="608"/>
        <end position="842"/>
    </location>
</feature>
<keyword evidence="11" id="KW-0446">Lipid-binding</keyword>
<keyword evidence="5" id="KW-0963">Cytoplasm</keyword>
<dbReference type="InterPro" id="IPR001628">
    <property type="entry name" value="Znf_hrmn_rcpt"/>
</dbReference>
<dbReference type="GO" id="GO:0031963">
    <property type="term" value="F:nuclear cortisol receptor activity"/>
    <property type="evidence" value="ECO:0007669"/>
    <property type="project" value="UniProtKB-ARBA"/>
</dbReference>
<dbReference type="FunFam" id="3.30.50.10:FF:000024">
    <property type="entry name" value="Androgen receptor"/>
    <property type="match status" value="1"/>
</dbReference>
<evidence type="ECO:0000256" key="17">
    <source>
        <dbReference type="ARBA" id="ARBA00031402"/>
    </source>
</evidence>
<keyword evidence="6" id="KW-0754">Steroid-binding</keyword>
<keyword evidence="7" id="KW-0479">Metal-binding</keyword>
<keyword evidence="13" id="KW-0804">Transcription</keyword>
<gene>
    <name evidence="21" type="ORF">Q8A67_004092</name>
</gene>
<evidence type="ECO:0000259" key="20">
    <source>
        <dbReference type="PROSITE" id="PS51843"/>
    </source>
</evidence>
<evidence type="ECO:0000256" key="2">
    <source>
        <dbReference type="ARBA" id="ARBA00004496"/>
    </source>
</evidence>
<proteinExistence type="inferred from homology"/>
<keyword evidence="9" id="KW-0862">Zinc</keyword>
<sequence>MEVPVRLGEACESAEAVFHGPYQSVFQSVRVARASKPESLDFSSSKKCGCLQETASREMRLSKLSPGKGIICCPEKECESAGSVIQAHSSRIHFLKSSTRSKCDSSLSSIDSGCTDATESSDSRTGFLRGAENGQKGCGAAEVKTREFCTGRDASVASSSRACTTTTTSSGGGDSSSSSISETARELCKAVSVSLGLAMESSELGEVGPHQAPPPMTTESSSEEIYLFGMPLLNCSVSEREAGEEDREYALAAGRDRDTELRGRDKVLGMFKSSDLEQLAGEVTTLQCSSASRPHLTADVREMHEFGSLSGDIAKLSSEGTAADIDATRAASCQFEQLLPVSMAHFVNPELENGPSQSFAKPEEMPSEFAGPVEDYVNLYNVKVKAEMMPRELDDTWAYQHRYAEESNGQYGPPKQRNAYASGHETPFICNPYEYGRSEALVPRERPPPEQWYPGGMLTRPPYPNVPCVKNEMGKWLDVTSFTDGRFDGRRSDIFPVEFFLPPQRTCLICSDEASGCHYGALTCGSCKVFFKRAAEGKQKYLCASRNDCTIDKLRRKNCPSCRLKKCFEAGMTLGARKLRKIGQMKGPEEVAATQGPSEAVQYLSPKPSLTFHSQLIFLNILEAIEPEVVNAGHDHAQPDSAAALLTSLNELGERQLVKVVKWAKGLPGFRNLHVDDQMTVIQHTWMGVMVFALGWRSYKNANARMLYFAPDLVFNDRRMHISSMYDHCVQMKHLSQEFVLLQVTQEEFLCMKALLLFSIIPVEGLKSQKYFDELRLTYINELDRLINYGRKTNCAMRFQQLTRLMDSLQPIVQKLHQFTFDLFVQARSLPTKVSFPEMIAEIISVQVPKILAGLSKPILFHK</sequence>
<dbReference type="InterPro" id="IPR050200">
    <property type="entry name" value="Nuclear_hormone_rcpt_NR3"/>
</dbReference>
<keyword evidence="14" id="KW-0675">Receptor</keyword>
<dbReference type="FunFam" id="1.10.565.10:FF:000004">
    <property type="entry name" value="Androgen receptor variant"/>
    <property type="match status" value="1"/>
</dbReference>
<evidence type="ECO:0000256" key="5">
    <source>
        <dbReference type="ARBA" id="ARBA00022490"/>
    </source>
</evidence>
<evidence type="ECO:0000256" key="8">
    <source>
        <dbReference type="ARBA" id="ARBA00022771"/>
    </source>
</evidence>
<evidence type="ECO:0000256" key="4">
    <source>
        <dbReference type="ARBA" id="ARBA00016946"/>
    </source>
</evidence>
<evidence type="ECO:0000256" key="1">
    <source>
        <dbReference type="ARBA" id="ARBA00004123"/>
    </source>
</evidence>
<keyword evidence="15" id="KW-0539">Nucleus</keyword>
<dbReference type="InterPro" id="IPR013088">
    <property type="entry name" value="Znf_NHR/GATA"/>
</dbReference>
<dbReference type="GO" id="GO:0010628">
    <property type="term" value="P:positive regulation of gene expression"/>
    <property type="evidence" value="ECO:0007669"/>
    <property type="project" value="UniProtKB-ARBA"/>
</dbReference>
<dbReference type="EMBL" id="JAUYZG010000003">
    <property type="protein sequence ID" value="KAK2911959.1"/>
    <property type="molecule type" value="Genomic_DNA"/>
</dbReference>
<dbReference type="SMART" id="SM00430">
    <property type="entry name" value="HOLI"/>
    <property type="match status" value="1"/>
</dbReference>
<dbReference type="CDD" id="cd07173">
    <property type="entry name" value="NR_DBD_AR"/>
    <property type="match status" value="1"/>
</dbReference>
<dbReference type="SMART" id="SM00399">
    <property type="entry name" value="ZnF_C4"/>
    <property type="match status" value="1"/>
</dbReference>
<evidence type="ECO:0000256" key="11">
    <source>
        <dbReference type="ARBA" id="ARBA00023121"/>
    </source>
</evidence>
<evidence type="ECO:0000256" key="10">
    <source>
        <dbReference type="ARBA" id="ARBA00023015"/>
    </source>
</evidence>
<dbReference type="Proteomes" id="UP001187343">
    <property type="component" value="Unassembled WGS sequence"/>
</dbReference>
<dbReference type="Pfam" id="PF00104">
    <property type="entry name" value="Hormone_recep"/>
    <property type="match status" value="1"/>
</dbReference>
<evidence type="ECO:0000256" key="6">
    <source>
        <dbReference type="ARBA" id="ARBA00022665"/>
    </source>
</evidence>
<dbReference type="PROSITE" id="PS00031">
    <property type="entry name" value="NUCLEAR_REC_DBD_1"/>
    <property type="match status" value="1"/>
</dbReference>
<dbReference type="GO" id="GO:0005737">
    <property type="term" value="C:cytoplasm"/>
    <property type="evidence" value="ECO:0007669"/>
    <property type="project" value="UniProtKB-SubCell"/>
</dbReference>
<organism evidence="21 22">
    <name type="scientific">Cirrhinus molitorella</name>
    <name type="common">mud carp</name>
    <dbReference type="NCBI Taxonomy" id="172907"/>
    <lineage>
        <taxon>Eukaryota</taxon>
        <taxon>Metazoa</taxon>
        <taxon>Chordata</taxon>
        <taxon>Craniata</taxon>
        <taxon>Vertebrata</taxon>
        <taxon>Euteleostomi</taxon>
        <taxon>Actinopterygii</taxon>
        <taxon>Neopterygii</taxon>
        <taxon>Teleostei</taxon>
        <taxon>Ostariophysi</taxon>
        <taxon>Cypriniformes</taxon>
        <taxon>Cyprinidae</taxon>
        <taxon>Labeoninae</taxon>
        <taxon>Labeonini</taxon>
        <taxon>Cirrhinus</taxon>
    </lineage>
</organism>
<dbReference type="PRINTS" id="PR00047">
    <property type="entry name" value="STROIDFINGER"/>
</dbReference>
<dbReference type="InterPro" id="IPR001723">
    <property type="entry name" value="Nuclear_hrmn_rcpt"/>
</dbReference>